<dbReference type="GO" id="GO:0008168">
    <property type="term" value="F:methyltransferase activity"/>
    <property type="evidence" value="ECO:0007669"/>
    <property type="project" value="UniProtKB-KW"/>
</dbReference>
<dbReference type="Proteomes" id="UP000598174">
    <property type="component" value="Unassembled WGS sequence"/>
</dbReference>
<evidence type="ECO:0000313" key="5">
    <source>
        <dbReference type="Proteomes" id="UP000598174"/>
    </source>
</evidence>
<evidence type="ECO:0000256" key="3">
    <source>
        <dbReference type="ARBA" id="ARBA00022691"/>
    </source>
</evidence>
<dbReference type="PROSITE" id="PS51681">
    <property type="entry name" value="SAM_MT_NNMT_PNMT_TEMT"/>
    <property type="match status" value="1"/>
</dbReference>
<evidence type="ECO:0000313" key="4">
    <source>
        <dbReference type="EMBL" id="GIE11436.1"/>
    </source>
</evidence>
<sequence>MNQPTLRASRTSAADSHIPERRRIPVPDDETGAAAVADVADHVIHQTGNADVDWDQFDSQAYFAHNYGSLRKDDAEIISIMADFFAANLSDSTIGHAIDVGSGTNLYPALTMLPYASRVTLYERAHTNRDWLRHSLERPQSTWLQFWDQIASDRPGYQRITRPLELLADRAEVTRGNVFDLKANRYHMGTMFFVAESITTRDDEFRRATRLFVDSLVPNSPFAAAFMLDSSGYVVAGRHFPACMVSENDVRGALEPVARRVEIRMVDSNDLRDGYGGMMVATGRKK</sequence>
<evidence type="ECO:0008006" key="6">
    <source>
        <dbReference type="Google" id="ProtNLM"/>
    </source>
</evidence>
<keyword evidence="2" id="KW-0808">Transferase</keyword>
<keyword evidence="1" id="KW-0489">Methyltransferase</keyword>
<accession>A0A919J6D8</accession>
<dbReference type="GO" id="GO:0032259">
    <property type="term" value="P:methylation"/>
    <property type="evidence" value="ECO:0007669"/>
    <property type="project" value="UniProtKB-KW"/>
</dbReference>
<comment type="caution">
    <text evidence="4">The sequence shown here is derived from an EMBL/GenBank/DDBJ whole genome shotgun (WGS) entry which is preliminary data.</text>
</comment>
<dbReference type="AlphaFoldDB" id="A0A919J6D8"/>
<reference evidence="4" key="1">
    <citation type="submission" date="2021-01" db="EMBL/GenBank/DDBJ databases">
        <title>Whole genome shotgun sequence of Actinoplanes ferrugineus NBRC 15555.</title>
        <authorList>
            <person name="Komaki H."/>
            <person name="Tamura T."/>
        </authorList>
    </citation>
    <scope>NUCLEOTIDE SEQUENCE</scope>
    <source>
        <strain evidence="4">NBRC 15555</strain>
    </source>
</reference>
<evidence type="ECO:0000256" key="1">
    <source>
        <dbReference type="ARBA" id="ARBA00022603"/>
    </source>
</evidence>
<dbReference type="NCBIfam" id="NF040568">
    <property type="entry name" value="SCO2525_fam"/>
    <property type="match status" value="1"/>
</dbReference>
<dbReference type="PANTHER" id="PTHR10867:SF17">
    <property type="entry name" value="NICOTINAMIDE N-METHYLTRANSFERASE"/>
    <property type="match status" value="1"/>
</dbReference>
<dbReference type="InterPro" id="IPR000940">
    <property type="entry name" value="NNMT_TEMT_trans"/>
</dbReference>
<proteinExistence type="predicted"/>
<dbReference type="InterPro" id="IPR029063">
    <property type="entry name" value="SAM-dependent_MTases_sf"/>
</dbReference>
<dbReference type="PANTHER" id="PTHR10867">
    <property type="entry name" value="NNMT/PNMT/TEMT FAMILY MEMBER"/>
    <property type="match status" value="1"/>
</dbReference>
<keyword evidence="3" id="KW-0949">S-adenosyl-L-methionine</keyword>
<protein>
    <recommendedName>
        <fullName evidence="6">NNMT/PNMT/TEMT family protein</fullName>
    </recommendedName>
</protein>
<dbReference type="Gene3D" id="3.40.50.150">
    <property type="entry name" value="Vaccinia Virus protein VP39"/>
    <property type="match status" value="1"/>
</dbReference>
<keyword evidence="5" id="KW-1185">Reference proteome</keyword>
<evidence type="ECO:0000256" key="2">
    <source>
        <dbReference type="ARBA" id="ARBA00022679"/>
    </source>
</evidence>
<dbReference type="EMBL" id="BOMM01000029">
    <property type="protein sequence ID" value="GIE11436.1"/>
    <property type="molecule type" value="Genomic_DNA"/>
</dbReference>
<gene>
    <name evidence="4" type="ORF">Afe05nite_32760</name>
</gene>
<dbReference type="SUPFAM" id="SSF53335">
    <property type="entry name" value="S-adenosyl-L-methionine-dependent methyltransferases"/>
    <property type="match status" value="1"/>
</dbReference>
<name>A0A919J6D8_9ACTN</name>
<dbReference type="Pfam" id="PF01234">
    <property type="entry name" value="NNMT_PNMT_TEMT"/>
    <property type="match status" value="1"/>
</dbReference>
<organism evidence="4 5">
    <name type="scientific">Paractinoplanes ferrugineus</name>
    <dbReference type="NCBI Taxonomy" id="113564"/>
    <lineage>
        <taxon>Bacteria</taxon>
        <taxon>Bacillati</taxon>
        <taxon>Actinomycetota</taxon>
        <taxon>Actinomycetes</taxon>
        <taxon>Micromonosporales</taxon>
        <taxon>Micromonosporaceae</taxon>
        <taxon>Paractinoplanes</taxon>
    </lineage>
</organism>